<evidence type="ECO:0000313" key="4">
    <source>
        <dbReference type="Proteomes" id="UP000704467"/>
    </source>
</evidence>
<dbReference type="EMBL" id="JAAVLN010000001">
    <property type="protein sequence ID" value="NKC03538.1"/>
    <property type="molecule type" value="Genomic_DNA"/>
</dbReference>
<feature type="domain" description="Autochaperone" evidence="2">
    <location>
        <begin position="147"/>
        <end position="230"/>
    </location>
</feature>
<dbReference type="NCBIfam" id="TIGR02601">
    <property type="entry name" value="autotrns_rpt"/>
    <property type="match status" value="1"/>
</dbReference>
<dbReference type="Pfam" id="PF18883">
    <property type="entry name" value="AC_1"/>
    <property type="match status" value="1"/>
</dbReference>
<organism evidence="3 4">
    <name type="scientific">Brucella haematophila</name>
    <dbReference type="NCBI Taxonomy" id="419474"/>
    <lineage>
        <taxon>Bacteria</taxon>
        <taxon>Pseudomonadati</taxon>
        <taxon>Pseudomonadota</taxon>
        <taxon>Alphaproteobacteria</taxon>
        <taxon>Hyphomicrobiales</taxon>
        <taxon>Brucellaceae</taxon>
        <taxon>Brucella/Ochrobactrum group</taxon>
        <taxon>Brucella</taxon>
    </lineage>
</organism>
<gene>
    <name evidence="3" type="ORF">HED55_10055</name>
</gene>
<keyword evidence="1" id="KW-0732">Signal</keyword>
<comment type="caution">
    <text evidence="3">The sequence shown here is derived from an EMBL/GenBank/DDBJ whole genome shotgun (WGS) entry which is preliminary data.</text>
</comment>
<name>A0ABX1DKQ4_9HYPH</name>
<dbReference type="InterPro" id="IPR012332">
    <property type="entry name" value="Autotransporter_pectin_lyase_C"/>
</dbReference>
<dbReference type="Gene3D" id="2.160.20.20">
    <property type="match status" value="1"/>
</dbReference>
<reference evidence="3 4" key="1">
    <citation type="submission" date="2020-03" db="EMBL/GenBank/DDBJ databases">
        <title>Whole genome sequencing of clinical and environmental type strains of Ochrobactrum.</title>
        <authorList>
            <person name="Dharne M."/>
        </authorList>
    </citation>
    <scope>NUCLEOTIDE SEQUENCE [LARGE SCALE GENOMIC DNA]</scope>
    <source>
        <strain evidence="3 4">CIP 109452</strain>
    </source>
</reference>
<protein>
    <submittedName>
        <fullName evidence="3">Autotransporter outer membrane beta-barrel domain-containing protein</fullName>
    </submittedName>
</protein>
<keyword evidence="4" id="KW-1185">Reference proteome</keyword>
<dbReference type="SUPFAM" id="SSF51126">
    <property type="entry name" value="Pectin lyase-like"/>
    <property type="match status" value="1"/>
</dbReference>
<sequence length="305" mass="31590">MYLSDQATLNVESDFVIASSIGAKGKLYIGNPTTLVAPGSVTARSIHFGDGDGEVILNHTAPVEAPYVLDMPISGTGTITNLNGATYLTANNTYTGPTSVKAGLLGLIGSGVSDISVSGGTLYVAGSTTGAVDLQIGGTLTGSGSVGNLTNAGIINPSRNTSTYGLTINGDYIGKGGTLVIDAVTGDDSSVTDTLIIKGSTSGGATLVVVNGLSGIGTKPHHDIRIVSVGAVQVLHLPFKRTTLPPTDNQRYRRALILMCYIPAVTDGICKTIPPMMTSLLRFITIRASHFIRRILRALVYLIVR</sequence>
<dbReference type="Proteomes" id="UP000704467">
    <property type="component" value="Unassembled WGS sequence"/>
</dbReference>
<accession>A0ABX1DKQ4</accession>
<evidence type="ECO:0000256" key="1">
    <source>
        <dbReference type="ARBA" id="ARBA00022729"/>
    </source>
</evidence>
<dbReference type="InterPro" id="IPR043990">
    <property type="entry name" value="AC_1"/>
</dbReference>
<dbReference type="NCBIfam" id="TIGR01414">
    <property type="entry name" value="autotrans_barl"/>
    <property type="match status" value="1"/>
</dbReference>
<dbReference type="InterPro" id="IPR006315">
    <property type="entry name" value="OM_autotransptr_brl_dom"/>
</dbReference>
<evidence type="ECO:0000313" key="3">
    <source>
        <dbReference type="EMBL" id="NKC03538.1"/>
    </source>
</evidence>
<dbReference type="InterPro" id="IPR013425">
    <property type="entry name" value="Autotrns_rpt"/>
</dbReference>
<evidence type="ECO:0000259" key="2">
    <source>
        <dbReference type="Pfam" id="PF18883"/>
    </source>
</evidence>
<dbReference type="CDD" id="cd01344">
    <property type="entry name" value="PL2_Passenger_AT"/>
    <property type="match status" value="1"/>
</dbReference>
<proteinExistence type="predicted"/>
<dbReference type="InterPro" id="IPR011050">
    <property type="entry name" value="Pectin_lyase_fold/virulence"/>
</dbReference>